<dbReference type="EMBL" id="AL589148">
    <property type="protein sequence ID" value="CAC36677.1"/>
    <property type="molecule type" value="Genomic_DNA"/>
</dbReference>
<name>Q9ACZ5_STRCO</name>
<dbReference type="PATRIC" id="fig|100226.15.peg.8102"/>
<organism evidence="1 2">
    <name type="scientific">Streptomyces coelicolor (strain ATCC BAA-471 / A3(2) / M145)</name>
    <dbReference type="NCBI Taxonomy" id="100226"/>
    <lineage>
        <taxon>Bacteria</taxon>
        <taxon>Bacillati</taxon>
        <taxon>Actinomycetota</taxon>
        <taxon>Actinomycetes</taxon>
        <taxon>Kitasatosporales</taxon>
        <taxon>Streptomycetaceae</taxon>
        <taxon>Streptomyces</taxon>
        <taxon>Streptomyces albidoflavus group</taxon>
    </lineage>
</organism>
<dbReference type="InParanoid" id="Q9ACZ5"/>
<dbReference type="OrthoDB" id="9995939at2"/>
<reference evidence="2" key="2">
    <citation type="journal article" date="2002" name="Nature">
        <title>Complete genome sequence of the model actinomycete Streptomyces coelicolor A3(2).</title>
        <authorList>
            <person name="Bentley S.D."/>
            <person name="Chater K.F."/>
            <person name="Cerdeno-Tarraga A.M."/>
            <person name="Challis G.L."/>
            <person name="Thomson N.R."/>
            <person name="James K.D."/>
            <person name="Harris D.E."/>
            <person name="Quail M.A."/>
            <person name="Kieser H."/>
            <person name="Harper D."/>
            <person name="Bateman A."/>
            <person name="Brown S."/>
            <person name="Chandra G."/>
            <person name="Chen C.W."/>
            <person name="Collins M."/>
            <person name="Cronin A."/>
            <person name="Fraser A."/>
            <person name="Goble A."/>
            <person name="Hidalgo J."/>
            <person name="Hornsby T."/>
            <person name="Howarth S."/>
            <person name="Huang C.H."/>
            <person name="Kieser T."/>
            <person name="Larke L."/>
            <person name="Murphy L."/>
            <person name="Oliver K."/>
            <person name="O'Neil S."/>
            <person name="Rabbinowitsch E."/>
            <person name="Rajandream M.A."/>
            <person name="Rutherford K."/>
            <person name="Rutter S."/>
            <person name="Seeger K."/>
            <person name="Saunders D."/>
            <person name="Sharp S."/>
            <person name="Squares R."/>
            <person name="Squares S."/>
            <person name="Taylor K."/>
            <person name="Warren T."/>
            <person name="Wietzorrek A."/>
            <person name="Woodward J."/>
            <person name="Barrell B.G."/>
            <person name="Parkhill J."/>
            <person name="Hopwood D.A."/>
        </authorList>
    </citation>
    <scope>NUCLEOTIDE SEQUENCE [LARGE SCALE GENOMIC DNA]</scope>
    <source>
        <strain evidence="2">ATCC BAA-471 / A3(2) / M145</strain>
    </source>
</reference>
<dbReference type="HOGENOM" id="CLU_2345364_0_0_11"/>
<reference evidence="1 2" key="1">
    <citation type="journal article" date="1998" name="J. Bacteriol.">
        <title>Cloning and physical mapping of the EcoRI fragments of the giant linear plasmid SCP1.</title>
        <authorList>
            <person name="Redenbach M."/>
            <person name="Ikeda K."/>
            <person name="Yamasaki M."/>
            <person name="Kinashi H."/>
        </authorList>
    </citation>
    <scope>NUCLEOTIDE SEQUENCE [LARGE SCALE GENOMIC DNA]</scope>
    <source>
        <strain evidence="2">ATCC BAA-471 / A3(2) / M145</strain>
    </source>
</reference>
<evidence type="ECO:0000313" key="2">
    <source>
        <dbReference type="Proteomes" id="UP000001973"/>
    </source>
</evidence>
<dbReference type="KEGG" id="sco:SCP1.156"/>
<reference evidence="1 2" key="3">
    <citation type="journal article" date="2008" name="Proc. Natl. Acad. Sci. U.S.A.">
        <title>2-Alkyl-4-hydroxymethylfuran-3-carboxylic acids, antibiotic production inducers discovered by Streptomyces coelicolor genome mining.</title>
        <authorList>
            <person name="Corre C."/>
            <person name="Song L."/>
            <person name="O'Rourke S."/>
            <person name="Chater K.F."/>
            <person name="Challis G.L."/>
        </authorList>
    </citation>
    <scope>NUCLEOTIDE SEQUENCE [LARGE SCALE GENOMIC DNA]</scope>
    <source>
        <strain evidence="2">ATCC BAA-471 / A3(2) / M145</strain>
    </source>
</reference>
<dbReference type="Proteomes" id="UP000001973">
    <property type="component" value="Plasmid SCP1"/>
</dbReference>
<evidence type="ECO:0000313" key="1">
    <source>
        <dbReference type="EMBL" id="CAC36677.1"/>
    </source>
</evidence>
<geneLocation type="plasmid" evidence="2">
    <name>SCP1</name>
</geneLocation>
<proteinExistence type="predicted"/>
<dbReference type="STRING" id="100226.gene:17765661"/>
<reference evidence="1 2" key="4">
    <citation type="journal article" date="2009" name="Mol. Microbiol.">
        <title>Extracellular signalling, translational control, two repressors and an activator all contribute to the regulation of methylenomycin production in Streptomyces coelicolor.</title>
        <authorList>
            <person name="O'Rourke S."/>
            <person name="Wietzorrek A."/>
            <person name="Fowler K."/>
            <person name="Corre C."/>
            <person name="Challis G.L."/>
            <person name="Chater K.F."/>
        </authorList>
    </citation>
    <scope>NUCLEOTIDE SEQUENCE [LARGE SCALE GENOMIC DNA]</scope>
    <source>
        <strain evidence="2">ATCC BAA-471 / A3(2) / M145</strain>
    </source>
</reference>
<protein>
    <submittedName>
        <fullName evidence="1">Uncharacterized protein</fullName>
    </submittedName>
</protein>
<dbReference type="AlphaFoldDB" id="Q9ACZ5"/>
<keyword evidence="2" id="KW-1185">Reference proteome</keyword>
<accession>Q9ACZ5</accession>
<sequence>MTAPRHESSAAPAVVVPLVAFTDAGCAAASARTESFITELKVAVSHLEQAREVCRTPARFLLPNGATVTEAQLCLWVEQHTARAHSLLAQITAAYTD</sequence>
<gene>
    <name evidence="1" type="ordered locus">SCP1.156</name>
</gene>
<dbReference type="RefSeq" id="WP_011039455.1">
    <property type="nucleotide sequence ID" value="NC_003903.1"/>
</dbReference>